<keyword evidence="2 6" id="KW-0378">Hydrolase</keyword>
<dbReference type="Pfam" id="PF00387">
    <property type="entry name" value="PI-PLC-Y"/>
    <property type="match status" value="1"/>
</dbReference>
<dbReference type="PRINTS" id="PR00390">
    <property type="entry name" value="PHPHLIPASEC"/>
</dbReference>
<dbReference type="Gene3D" id="2.30.29.30">
    <property type="entry name" value="Pleckstrin-homology domain (PH domain)/Phosphotyrosine-binding domain (PTB)"/>
    <property type="match status" value="1"/>
</dbReference>
<comment type="catalytic activity">
    <reaction evidence="6">
        <text>a 1,2-diacyl-sn-glycero-3-phospho-(1D-myo-inositol-4,5-bisphosphate) + H2O = 1D-myo-inositol 1,4,5-trisphosphate + a 1,2-diacyl-sn-glycerol + H(+)</text>
        <dbReference type="Rhea" id="RHEA:33179"/>
        <dbReference type="ChEBI" id="CHEBI:15377"/>
        <dbReference type="ChEBI" id="CHEBI:15378"/>
        <dbReference type="ChEBI" id="CHEBI:17815"/>
        <dbReference type="ChEBI" id="CHEBI:58456"/>
        <dbReference type="ChEBI" id="CHEBI:203600"/>
        <dbReference type="EC" id="3.1.4.11"/>
    </reaction>
</comment>
<dbReference type="SUPFAM" id="SSF51695">
    <property type="entry name" value="PLC-like phosphodiesterases"/>
    <property type="match status" value="1"/>
</dbReference>
<keyword evidence="4 6" id="KW-0443">Lipid metabolism</keyword>
<evidence type="ECO:0000256" key="7">
    <source>
        <dbReference type="SAM" id="MobiDB-lite"/>
    </source>
</evidence>
<feature type="region of interest" description="Disordered" evidence="7">
    <location>
        <begin position="1183"/>
        <end position="1205"/>
    </location>
</feature>
<feature type="domain" description="C2" evidence="8">
    <location>
        <begin position="1097"/>
        <end position="1279"/>
    </location>
</feature>
<dbReference type="GO" id="GO:0048015">
    <property type="term" value="P:phosphatidylinositol-mediated signaling"/>
    <property type="evidence" value="ECO:0007669"/>
    <property type="project" value="TreeGrafter"/>
</dbReference>
<dbReference type="GO" id="GO:0016042">
    <property type="term" value="P:lipid catabolic process"/>
    <property type="evidence" value="ECO:0007669"/>
    <property type="project" value="UniProtKB-KW"/>
</dbReference>
<feature type="region of interest" description="Disordered" evidence="7">
    <location>
        <begin position="42"/>
        <end position="90"/>
    </location>
</feature>
<organism evidence="10 11">
    <name type="scientific">Lentinula lateritia</name>
    <dbReference type="NCBI Taxonomy" id="40482"/>
    <lineage>
        <taxon>Eukaryota</taxon>
        <taxon>Fungi</taxon>
        <taxon>Dikarya</taxon>
        <taxon>Basidiomycota</taxon>
        <taxon>Agaricomycotina</taxon>
        <taxon>Agaricomycetes</taxon>
        <taxon>Agaricomycetidae</taxon>
        <taxon>Agaricales</taxon>
        <taxon>Marasmiineae</taxon>
        <taxon>Omphalotaceae</taxon>
        <taxon>Lentinula</taxon>
    </lineage>
</organism>
<dbReference type="EMBL" id="JANVFS010000035">
    <property type="protein sequence ID" value="KAJ4469470.1"/>
    <property type="molecule type" value="Genomic_DNA"/>
</dbReference>
<evidence type="ECO:0000259" key="9">
    <source>
        <dbReference type="PROSITE" id="PS50008"/>
    </source>
</evidence>
<evidence type="ECO:0000256" key="3">
    <source>
        <dbReference type="ARBA" id="ARBA00022963"/>
    </source>
</evidence>
<feature type="compositionally biased region" description="Polar residues" evidence="7">
    <location>
        <begin position="151"/>
        <end position="164"/>
    </location>
</feature>
<dbReference type="PROSITE" id="PS50004">
    <property type="entry name" value="C2"/>
    <property type="match status" value="1"/>
</dbReference>
<dbReference type="SMART" id="SM00149">
    <property type="entry name" value="PLCYc"/>
    <property type="match status" value="1"/>
</dbReference>
<dbReference type="Pfam" id="PF00168">
    <property type="entry name" value="C2"/>
    <property type="match status" value="2"/>
</dbReference>
<dbReference type="CDD" id="cd00275">
    <property type="entry name" value="C2_PLC_like"/>
    <property type="match status" value="1"/>
</dbReference>
<dbReference type="SUPFAM" id="SSF50729">
    <property type="entry name" value="PH domain-like"/>
    <property type="match status" value="1"/>
</dbReference>
<gene>
    <name evidence="10" type="ORF">C8J55DRAFT_196865</name>
</gene>
<feature type="region of interest" description="Disordered" evidence="7">
    <location>
        <begin position="142"/>
        <end position="164"/>
    </location>
</feature>
<feature type="compositionally biased region" description="Low complexity" evidence="7">
    <location>
        <begin position="9"/>
        <end position="18"/>
    </location>
</feature>
<dbReference type="Pfam" id="PF00388">
    <property type="entry name" value="PI-PLC-X"/>
    <property type="match status" value="1"/>
</dbReference>
<dbReference type="Gene3D" id="3.20.20.190">
    <property type="entry name" value="Phosphatidylinositol (PI) phosphodiesterase"/>
    <property type="match status" value="1"/>
</dbReference>
<dbReference type="InterPro" id="IPR017946">
    <property type="entry name" value="PLC-like_Pdiesterase_TIM-brl"/>
</dbReference>
<feature type="domain" description="PI-PLC Y-box" evidence="9">
    <location>
        <begin position="987"/>
        <end position="1102"/>
    </location>
</feature>
<evidence type="ECO:0000256" key="2">
    <source>
        <dbReference type="ARBA" id="ARBA00022801"/>
    </source>
</evidence>
<evidence type="ECO:0000256" key="6">
    <source>
        <dbReference type="RuleBase" id="RU361133"/>
    </source>
</evidence>
<keyword evidence="5" id="KW-0807">Transducer</keyword>
<protein>
    <recommendedName>
        <fullName evidence="1 6">Phosphoinositide phospholipase C</fullName>
        <ecNumber evidence="1 6">3.1.4.11</ecNumber>
    </recommendedName>
</protein>
<dbReference type="InterPro" id="IPR000008">
    <property type="entry name" value="C2_dom"/>
</dbReference>
<feature type="region of interest" description="Disordered" evidence="7">
    <location>
        <begin position="664"/>
        <end position="684"/>
    </location>
</feature>
<dbReference type="Proteomes" id="UP001150238">
    <property type="component" value="Unassembled WGS sequence"/>
</dbReference>
<reference evidence="10" key="1">
    <citation type="submission" date="2022-08" db="EMBL/GenBank/DDBJ databases">
        <authorList>
            <consortium name="DOE Joint Genome Institute"/>
            <person name="Min B."/>
            <person name="Riley R."/>
            <person name="Sierra-Patev S."/>
            <person name="Naranjo-Ortiz M."/>
            <person name="Looney B."/>
            <person name="Konkel Z."/>
            <person name="Slot J.C."/>
            <person name="Sakamoto Y."/>
            <person name="Steenwyk J.L."/>
            <person name="Rokas A."/>
            <person name="Carro J."/>
            <person name="Camarero S."/>
            <person name="Ferreira P."/>
            <person name="Molpeceres G."/>
            <person name="Ruiz-Duenas F.J."/>
            <person name="Serrano A."/>
            <person name="Henrissat B."/>
            <person name="Drula E."/>
            <person name="Hughes K.W."/>
            <person name="Mata J.L."/>
            <person name="Ishikawa N.K."/>
            <person name="Vargas-Isla R."/>
            <person name="Ushijima S."/>
            <person name="Smith C.A."/>
            <person name="Ahrendt S."/>
            <person name="Andreopoulos W."/>
            <person name="He G."/>
            <person name="Labutti K."/>
            <person name="Lipzen A."/>
            <person name="Ng V."/>
            <person name="Sandor L."/>
            <person name="Barry K."/>
            <person name="Martinez A.T."/>
            <person name="Xiao Y."/>
            <person name="Gibbons J.G."/>
            <person name="Terashima K."/>
            <person name="Hibbett D.S."/>
            <person name="Grigoriev I.V."/>
        </authorList>
    </citation>
    <scope>NUCLEOTIDE SEQUENCE</scope>
    <source>
        <strain evidence="10">Sp2 HRB7682 ss15</strain>
    </source>
</reference>
<accession>A0A9W8ZXM7</accession>
<feature type="compositionally biased region" description="Low complexity" evidence="7">
    <location>
        <begin position="875"/>
        <end position="892"/>
    </location>
</feature>
<dbReference type="GO" id="GO:0051209">
    <property type="term" value="P:release of sequestered calcium ion into cytosol"/>
    <property type="evidence" value="ECO:0007669"/>
    <property type="project" value="TreeGrafter"/>
</dbReference>
<dbReference type="InterPro" id="IPR001711">
    <property type="entry name" value="PLipase_C_Pinositol-sp_Y"/>
</dbReference>
<dbReference type="Gene3D" id="1.10.238.10">
    <property type="entry name" value="EF-hand"/>
    <property type="match status" value="1"/>
</dbReference>
<dbReference type="PANTHER" id="PTHR10336">
    <property type="entry name" value="PHOSPHOINOSITIDE-SPECIFIC PHOSPHOLIPASE C FAMILY PROTEIN"/>
    <property type="match status" value="1"/>
</dbReference>
<dbReference type="PROSITE" id="PS50007">
    <property type="entry name" value="PIPLC_X_DOMAIN"/>
    <property type="match status" value="1"/>
</dbReference>
<dbReference type="SUPFAM" id="SSF47473">
    <property type="entry name" value="EF-hand"/>
    <property type="match status" value="1"/>
</dbReference>
<keyword evidence="3 6" id="KW-0442">Lipid degradation</keyword>
<dbReference type="InterPro" id="IPR000909">
    <property type="entry name" value="PLipase_C_PInositol-sp_X_dom"/>
</dbReference>
<dbReference type="EC" id="3.1.4.11" evidence="1 6"/>
<dbReference type="InterPro" id="IPR011992">
    <property type="entry name" value="EF-hand-dom_pair"/>
</dbReference>
<feature type="region of interest" description="Disordered" evidence="7">
    <location>
        <begin position="873"/>
        <end position="979"/>
    </location>
</feature>
<dbReference type="PROSITE" id="PS50008">
    <property type="entry name" value="PIPLC_Y_DOMAIN"/>
    <property type="match status" value="1"/>
</dbReference>
<dbReference type="SMART" id="SM00148">
    <property type="entry name" value="PLCXc"/>
    <property type="match status" value="1"/>
</dbReference>
<evidence type="ECO:0000313" key="10">
    <source>
        <dbReference type="EMBL" id="KAJ4469470.1"/>
    </source>
</evidence>
<dbReference type="InterPro" id="IPR001192">
    <property type="entry name" value="PI-PLC_fam"/>
</dbReference>
<proteinExistence type="predicted"/>
<feature type="compositionally biased region" description="Basic and acidic residues" evidence="7">
    <location>
        <begin position="921"/>
        <end position="937"/>
    </location>
</feature>
<evidence type="ECO:0000256" key="1">
    <source>
        <dbReference type="ARBA" id="ARBA00012368"/>
    </source>
</evidence>
<feature type="region of interest" description="Disordered" evidence="7">
    <location>
        <begin position="1"/>
        <end position="24"/>
    </location>
</feature>
<evidence type="ECO:0000259" key="8">
    <source>
        <dbReference type="PROSITE" id="PS50004"/>
    </source>
</evidence>
<dbReference type="InterPro" id="IPR035892">
    <property type="entry name" value="C2_domain_sf"/>
</dbReference>
<dbReference type="SUPFAM" id="SSF49562">
    <property type="entry name" value="C2 domain (Calcium/lipid-binding domain, CaLB)"/>
    <property type="match status" value="1"/>
</dbReference>
<sequence length="1297" mass="143855">MSGSAQRPSEISSSTSSSFEGQASLKTANSRLVYPYARESLGTTSSVPGRALKRDAGVPSTGMFTEGSRDTTIRTKAPTNDNLDHEEGSRAATIRRHSVNMGKSIRRRFKSVTGVLTRRSMSISYSANRTRDTGFPFEASELKKKPRGSMSLDSKTVTRPLQSSQNGLLRTTLNSPSIHPLELPESLSETETQHTEIAFISPVQSPSPHAAAIDQFIPEDQMLSPIIPFSDSILTESLIDFVVPQFLQQGTPLLKISKKRHKPFQFVFRLDADQGRIIWESKVQKFIAVENIKEIRTGQAALHHITQLQCTPVEDYLPRWLTLIYLGPSPSKARSKPNLSPLPLGSPKSNYSVHTYKTLHLVASSDLVIQLWERTLRSMVALRVSLTSGLGFGGGMNSDRIMEETRQALWERSFWPAAGENMRSRFGSNADCSAGEGVESLELSGAHEGQRLTFNEMRALCERLNVRMSEKEVRRLFNNADTYRQGSLDFEGFRRFGKLLKARPELDRLFKSLVQSNVEIADAVDDGFFHRQSSSGKDCSNMPFNIFRSFMREKQKSTLSEAELKDIFDRYSVEVAGTTIDDQGSPYLALPYTNHTLGISTSSLEAPPPSISSSSLNVREWEADVSYIPPSALFAASSPPTTRMITLETFTSFLLSSDNPACLEPRTNDEAGPSTHNHGFSHHHTRHVTTFHRLSETSHDMTRPLSDYYISSSHNTYLIGHQLYGESTVEGYVRAFLGGCRCVELDIFDTDTGPQIFHGKTLTSKVSLREVCEAIMTYGFVASQYPLIISAEIHCGLVGQAQLVGIMKDVFKDRLVRRDENGAIVGMSEATQSLDRTSEVLLSASTIEKLPSPEELKGRILVKAKKLHSIDCIDSPPLSQTSSTSSRNTLQLGHPFDGITSSPSDTDAMFDLQDLSMSMRRSSEGTNRDDVDSDMLHKVRGRGKPDSSPPPSSYSPRRPIKRALASGHSSTSSVASSKTRMRMSPDLLSLLVYTVGVKYRGINKKEVYRSEEMFSLSENMANKMLKVGMIDLIKHTRGHLVRIYPKGTRVRSTNYQPHRYWSAGAQLVAINWQTVDLGYMINHAMFQRNGGCGYLLKPLPLRMPHKGLLSKQTQHYLDLTIVSAQHLPAPKDASGKDVSESSPVNPYVQVTIHVPDWPTPPSVSANSIASGLVSANDAVSAVLSQGSGPPSPASGYFPTNPRSPRSTSYCTSVVKNNGFNPVWEENMQIPFTCVGDMKDLIYVNFAVRHTEREDVEPLAQFFASLGCLQHGYRHLPLHDSQMSQYLFSTLFVRIDIS</sequence>
<dbReference type="PANTHER" id="PTHR10336:SF36">
    <property type="entry name" value="1-PHOSPHATIDYLINOSITOL 4,5-BISPHOSPHATE PHOSPHODIESTERASE BETA-4"/>
    <property type="match status" value="1"/>
</dbReference>
<reference evidence="10" key="2">
    <citation type="journal article" date="2023" name="Proc. Natl. Acad. Sci. U.S.A.">
        <title>A global phylogenomic analysis of the shiitake genus Lentinula.</title>
        <authorList>
            <person name="Sierra-Patev S."/>
            <person name="Min B."/>
            <person name="Naranjo-Ortiz M."/>
            <person name="Looney B."/>
            <person name="Konkel Z."/>
            <person name="Slot J.C."/>
            <person name="Sakamoto Y."/>
            <person name="Steenwyk J.L."/>
            <person name="Rokas A."/>
            <person name="Carro J."/>
            <person name="Camarero S."/>
            <person name="Ferreira P."/>
            <person name="Molpeceres G."/>
            <person name="Ruiz-Duenas F.J."/>
            <person name="Serrano A."/>
            <person name="Henrissat B."/>
            <person name="Drula E."/>
            <person name="Hughes K.W."/>
            <person name="Mata J.L."/>
            <person name="Ishikawa N.K."/>
            <person name="Vargas-Isla R."/>
            <person name="Ushijima S."/>
            <person name="Smith C.A."/>
            <person name="Donoghue J."/>
            <person name="Ahrendt S."/>
            <person name="Andreopoulos W."/>
            <person name="He G."/>
            <person name="LaButti K."/>
            <person name="Lipzen A."/>
            <person name="Ng V."/>
            <person name="Riley R."/>
            <person name="Sandor L."/>
            <person name="Barry K."/>
            <person name="Martinez A.T."/>
            <person name="Xiao Y."/>
            <person name="Gibbons J.G."/>
            <person name="Terashima K."/>
            <person name="Grigoriev I.V."/>
            <person name="Hibbett D."/>
        </authorList>
    </citation>
    <scope>NUCLEOTIDE SEQUENCE</scope>
    <source>
        <strain evidence="10">Sp2 HRB7682 ss15</strain>
    </source>
</reference>
<dbReference type="Gene3D" id="2.60.40.150">
    <property type="entry name" value="C2 domain"/>
    <property type="match status" value="1"/>
</dbReference>
<feature type="compositionally biased region" description="Low complexity" evidence="7">
    <location>
        <begin position="963"/>
        <end position="977"/>
    </location>
</feature>
<dbReference type="SMART" id="SM00239">
    <property type="entry name" value="C2"/>
    <property type="match status" value="1"/>
</dbReference>
<evidence type="ECO:0000313" key="11">
    <source>
        <dbReference type="Proteomes" id="UP001150238"/>
    </source>
</evidence>
<evidence type="ECO:0000256" key="5">
    <source>
        <dbReference type="ARBA" id="ARBA00023224"/>
    </source>
</evidence>
<dbReference type="GO" id="GO:0004435">
    <property type="term" value="F:phosphatidylinositol-4,5-bisphosphate phospholipase C activity"/>
    <property type="evidence" value="ECO:0007669"/>
    <property type="project" value="UniProtKB-EC"/>
</dbReference>
<comment type="caution">
    <text evidence="10">The sequence shown here is derived from an EMBL/GenBank/DDBJ whole genome shotgun (WGS) entry which is preliminary data.</text>
</comment>
<name>A0A9W8ZXM7_9AGAR</name>
<dbReference type="InterPro" id="IPR011993">
    <property type="entry name" value="PH-like_dom_sf"/>
</dbReference>
<evidence type="ECO:0000256" key="4">
    <source>
        <dbReference type="ARBA" id="ARBA00023098"/>
    </source>
</evidence>